<dbReference type="EMBL" id="BAAAFZ010000053">
    <property type="protein sequence ID" value="GAA0592175.1"/>
    <property type="molecule type" value="Genomic_DNA"/>
</dbReference>
<feature type="signal peptide" evidence="1">
    <location>
        <begin position="1"/>
        <end position="22"/>
    </location>
</feature>
<dbReference type="PROSITE" id="PS51318">
    <property type="entry name" value="TAT"/>
    <property type="match status" value="1"/>
</dbReference>
<dbReference type="RefSeq" id="WP_343896490.1">
    <property type="nucleotide sequence ID" value="NZ_BAAAFZ010000053.1"/>
</dbReference>
<protein>
    <recommendedName>
        <fullName evidence="4">YtkA-like domain-containing protein</fullName>
    </recommendedName>
</protein>
<dbReference type="Proteomes" id="UP001501588">
    <property type="component" value="Unassembled WGS sequence"/>
</dbReference>
<keyword evidence="3" id="KW-1185">Reference proteome</keyword>
<evidence type="ECO:0008006" key="4">
    <source>
        <dbReference type="Google" id="ProtNLM"/>
    </source>
</evidence>
<evidence type="ECO:0000313" key="2">
    <source>
        <dbReference type="EMBL" id="GAA0592175.1"/>
    </source>
</evidence>
<name>A0ABP3QN01_9PROT</name>
<proteinExistence type="predicted"/>
<evidence type="ECO:0000313" key="3">
    <source>
        <dbReference type="Proteomes" id="UP001501588"/>
    </source>
</evidence>
<comment type="caution">
    <text evidence="2">The sequence shown here is derived from an EMBL/GenBank/DDBJ whole genome shotgun (WGS) entry which is preliminary data.</text>
</comment>
<organism evidence="2 3">
    <name type="scientific">Craurococcus roseus</name>
    <dbReference type="NCBI Taxonomy" id="77585"/>
    <lineage>
        <taxon>Bacteria</taxon>
        <taxon>Pseudomonadati</taxon>
        <taxon>Pseudomonadota</taxon>
        <taxon>Alphaproteobacteria</taxon>
        <taxon>Acetobacterales</taxon>
        <taxon>Acetobacteraceae</taxon>
        <taxon>Craurococcus</taxon>
    </lineage>
</organism>
<accession>A0ABP3QN01</accession>
<evidence type="ECO:0000256" key="1">
    <source>
        <dbReference type="SAM" id="SignalP"/>
    </source>
</evidence>
<gene>
    <name evidence="2" type="ORF">GCM10009416_33180</name>
</gene>
<keyword evidence="1" id="KW-0732">Signal</keyword>
<feature type="chain" id="PRO_5046931486" description="YtkA-like domain-containing protein" evidence="1">
    <location>
        <begin position="23"/>
        <end position="139"/>
    </location>
</feature>
<reference evidence="3" key="1">
    <citation type="journal article" date="2019" name="Int. J. Syst. Evol. Microbiol.">
        <title>The Global Catalogue of Microorganisms (GCM) 10K type strain sequencing project: providing services to taxonomists for standard genome sequencing and annotation.</title>
        <authorList>
            <consortium name="The Broad Institute Genomics Platform"/>
            <consortium name="The Broad Institute Genome Sequencing Center for Infectious Disease"/>
            <person name="Wu L."/>
            <person name="Ma J."/>
        </authorList>
    </citation>
    <scope>NUCLEOTIDE SEQUENCE [LARGE SCALE GENOMIC DNA]</scope>
    <source>
        <strain evidence="3">JCM 9933</strain>
    </source>
</reference>
<sequence length="139" mass="14546">MQRRNMISAAMAVAAASIAAAAAPTARAQGAGGAHGHAHTGQEQKIGPYEVELNVRGGDATLAISDEKEQPVDASRFSATAVALARGNERRTMEFRPAGTNRLAARVDFPFDGKFRATVTLRGPGGDLGQARFNVDATR</sequence>
<dbReference type="InterPro" id="IPR006311">
    <property type="entry name" value="TAT_signal"/>
</dbReference>